<protein>
    <recommendedName>
        <fullName evidence="2">Mycothiol S-conjugate amidase</fullName>
        <ecNumber evidence="2">3.5.1.115</ecNumber>
    </recommendedName>
</protein>
<dbReference type="InterPro" id="IPR024078">
    <property type="entry name" value="LmbE-like_dom_sf"/>
</dbReference>
<comment type="similarity">
    <text evidence="2">Belongs to the MshB deacetylase family. Mca subfamily.</text>
</comment>
<evidence type="ECO:0000313" key="3">
    <source>
        <dbReference type="EMBL" id="MBB3022875.1"/>
    </source>
</evidence>
<comment type="caution">
    <text evidence="3">The sequence shown here is derived from an EMBL/GenBank/DDBJ whole genome shotgun (WGS) entry which is preliminary data.</text>
</comment>
<dbReference type="EC" id="3.5.1.115" evidence="2"/>
<gene>
    <name evidence="2" type="primary">mca</name>
    <name evidence="3" type="ORF">FHX50_001158</name>
</gene>
<organism evidence="3 4">
    <name type="scientific">Helcobacillus massiliensis</name>
    <dbReference type="NCBI Taxonomy" id="521392"/>
    <lineage>
        <taxon>Bacteria</taxon>
        <taxon>Bacillati</taxon>
        <taxon>Actinomycetota</taxon>
        <taxon>Actinomycetes</taxon>
        <taxon>Micrococcales</taxon>
        <taxon>Dermabacteraceae</taxon>
        <taxon>Helcobacillus</taxon>
    </lineage>
</organism>
<keyword evidence="4" id="KW-1185">Reference proteome</keyword>
<dbReference type="InterPro" id="IPR003737">
    <property type="entry name" value="GlcNAc_PI_deacetylase-related"/>
</dbReference>
<keyword evidence="1 2" id="KW-0862">Zinc</keyword>
<dbReference type="NCBIfam" id="TIGR03446">
    <property type="entry name" value="mycothiol_Mca"/>
    <property type="match status" value="1"/>
</dbReference>
<comment type="function">
    <text evidence="2">A mycothiol (MSH, N-acetylcysteinyl-glucosaminyl-inositol) S-conjugate amidase, it recycles conjugated MSH to the N-acetyl cysteine conjugate (AcCys S-conjugate, a mercapturic acid) and the MSH precursor. Involved in MSH-dependent detoxification of a number of alkylating agents and antibiotics.</text>
</comment>
<feature type="binding site" evidence="2">
    <location>
        <position position="20"/>
    </location>
    <ligand>
        <name>Zn(2+)</name>
        <dbReference type="ChEBI" id="CHEBI:29105"/>
    </ligand>
</feature>
<feature type="binding site" evidence="2">
    <location>
        <position position="23"/>
    </location>
    <ligand>
        <name>Zn(2+)</name>
        <dbReference type="ChEBI" id="CHEBI:29105"/>
    </ligand>
</feature>
<comment type="subunit">
    <text evidence="2">Monomer.</text>
</comment>
<dbReference type="GO" id="GO:0010127">
    <property type="term" value="P:mycothiol-dependent detoxification"/>
    <property type="evidence" value="ECO:0007669"/>
    <property type="project" value="UniProtKB-UniRule"/>
</dbReference>
<dbReference type="HAMAP" id="MF_01482">
    <property type="entry name" value="Mca"/>
    <property type="match status" value="1"/>
</dbReference>
<dbReference type="GO" id="GO:0010126">
    <property type="term" value="P:mycothiol metabolic process"/>
    <property type="evidence" value="ECO:0007669"/>
    <property type="project" value="UniProtKB-UniRule"/>
</dbReference>
<keyword evidence="2" id="KW-0479">Metal-binding</keyword>
<dbReference type="Gene3D" id="3.40.50.10320">
    <property type="entry name" value="LmbE-like"/>
    <property type="match status" value="1"/>
</dbReference>
<reference evidence="3 4" key="1">
    <citation type="submission" date="2020-08" db="EMBL/GenBank/DDBJ databases">
        <title>Sequencing the genomes of 1000 actinobacteria strains.</title>
        <authorList>
            <person name="Klenk H.-P."/>
        </authorList>
    </citation>
    <scope>NUCLEOTIDE SEQUENCE [LARGE SCALE GENOMIC DNA]</scope>
    <source>
        <strain evidence="3 4">DSM 23040</strain>
    </source>
</reference>
<proteinExistence type="inferred from homology"/>
<accession>A0A839QT08</accession>
<comment type="catalytic activity">
    <reaction evidence="2">
        <text>mycothiol S-conjugate + H2O = an N-acetyl-L-cysteine-S-conjugate + 1D-myo-inositol 2-amino-2-deoxy-alpha-D-glucopyranoside</text>
        <dbReference type="Rhea" id="RHEA:36543"/>
        <dbReference type="ChEBI" id="CHEBI:15377"/>
        <dbReference type="ChEBI" id="CHEBI:58718"/>
        <dbReference type="ChEBI" id="CHEBI:58886"/>
        <dbReference type="ChEBI" id="CHEBI:59633"/>
        <dbReference type="EC" id="3.5.1.115"/>
    </reaction>
</comment>
<comment type="cofactor">
    <cofactor evidence="2">
        <name>Zn(2+)</name>
        <dbReference type="ChEBI" id="CHEBI:29105"/>
    </cofactor>
    <text evidence="2">Binds 1 zinc ion per subunit.</text>
</comment>
<feature type="binding site" evidence="2">
    <location>
        <position position="151"/>
    </location>
    <ligand>
        <name>Zn(2+)</name>
        <dbReference type="ChEBI" id="CHEBI:29105"/>
    </ligand>
</feature>
<dbReference type="SUPFAM" id="SSF102588">
    <property type="entry name" value="LmbE-like"/>
    <property type="match status" value="1"/>
</dbReference>
<evidence type="ECO:0000256" key="1">
    <source>
        <dbReference type="ARBA" id="ARBA00022833"/>
    </source>
</evidence>
<dbReference type="InterPro" id="IPR017811">
    <property type="entry name" value="Mca"/>
</dbReference>
<keyword evidence="2 3" id="KW-0378">Hydrolase</keyword>
<name>A0A839QT08_9MICO</name>
<dbReference type="PANTHER" id="PTHR12993">
    <property type="entry name" value="N-ACETYLGLUCOSAMINYL-PHOSPHATIDYLINOSITOL DE-N-ACETYLASE-RELATED"/>
    <property type="match status" value="1"/>
</dbReference>
<dbReference type="EMBL" id="JACHWP010000002">
    <property type="protein sequence ID" value="MBB3022875.1"/>
    <property type="molecule type" value="Genomic_DNA"/>
</dbReference>
<dbReference type="RefSeq" id="WP_239374017.1">
    <property type="nucleotide sequence ID" value="NZ_CBCSFZ010000001.1"/>
</dbReference>
<evidence type="ECO:0000256" key="2">
    <source>
        <dbReference type="HAMAP-Rule" id="MF_01482"/>
    </source>
</evidence>
<dbReference type="PANTHER" id="PTHR12993:SF11">
    <property type="entry name" value="N-ACETYLGLUCOSAMINYL-PHOSPHATIDYLINOSITOL DE-N-ACETYLASE"/>
    <property type="match status" value="1"/>
</dbReference>
<dbReference type="GO" id="GO:0008270">
    <property type="term" value="F:zinc ion binding"/>
    <property type="evidence" value="ECO:0007669"/>
    <property type="project" value="UniProtKB-UniRule"/>
</dbReference>
<evidence type="ECO:0000313" key="4">
    <source>
        <dbReference type="Proteomes" id="UP000568050"/>
    </source>
</evidence>
<dbReference type="GO" id="GO:0016811">
    <property type="term" value="F:hydrolase activity, acting on carbon-nitrogen (but not peptide) bonds, in linear amides"/>
    <property type="evidence" value="ECO:0007669"/>
    <property type="project" value="TreeGrafter"/>
</dbReference>
<dbReference type="AlphaFoldDB" id="A0A839QT08"/>
<sequence>MSADSRPAREKLRMMAVHAHPDDEASKGAAAVAKYVHEGVDVTIVTCTGGERGDILNPAMADDPDALADLTAVRRREMEAARDVLGADHVWLGFVDSGLPEGDPVPDLPDGCFALLRTEEAARPLVQLIRERRPHVLTTYDENGHYPHPDHIMTHKISILAWELAADPTYRPELGEPWEISKLYYNMSMSAVEANEFHEYYLERGLDSPYEERLSWYKGLRQNPITTKVDVSDYLEYRDRALLAHATQVDPEGMFFWVSNEVRRLVWPWEAYTLHFSRIPVTIPEDDLFEGLRS</sequence>
<dbReference type="Proteomes" id="UP000568050">
    <property type="component" value="Unassembled WGS sequence"/>
</dbReference>
<dbReference type="Pfam" id="PF02585">
    <property type="entry name" value="PIG-L"/>
    <property type="match status" value="1"/>
</dbReference>